<evidence type="ECO:0000256" key="1">
    <source>
        <dbReference type="SAM" id="Coils"/>
    </source>
</evidence>
<accession>A0A9P4QV57</accession>
<organism evidence="3 4">
    <name type="scientific">Polyplosphaeria fusca</name>
    <dbReference type="NCBI Taxonomy" id="682080"/>
    <lineage>
        <taxon>Eukaryota</taxon>
        <taxon>Fungi</taxon>
        <taxon>Dikarya</taxon>
        <taxon>Ascomycota</taxon>
        <taxon>Pezizomycotina</taxon>
        <taxon>Dothideomycetes</taxon>
        <taxon>Pleosporomycetidae</taxon>
        <taxon>Pleosporales</taxon>
        <taxon>Tetraplosphaeriaceae</taxon>
        <taxon>Polyplosphaeria</taxon>
    </lineage>
</organism>
<feature type="compositionally biased region" description="Basic and acidic residues" evidence="2">
    <location>
        <begin position="331"/>
        <end position="346"/>
    </location>
</feature>
<feature type="coiled-coil region" evidence="1">
    <location>
        <begin position="185"/>
        <end position="238"/>
    </location>
</feature>
<comment type="caution">
    <text evidence="3">The sequence shown here is derived from an EMBL/GenBank/DDBJ whole genome shotgun (WGS) entry which is preliminary data.</text>
</comment>
<dbReference type="EMBL" id="ML996167">
    <property type="protein sequence ID" value="KAF2733040.1"/>
    <property type="molecule type" value="Genomic_DNA"/>
</dbReference>
<dbReference type="Proteomes" id="UP000799444">
    <property type="component" value="Unassembled WGS sequence"/>
</dbReference>
<evidence type="ECO:0000313" key="4">
    <source>
        <dbReference type="Proteomes" id="UP000799444"/>
    </source>
</evidence>
<proteinExistence type="predicted"/>
<feature type="region of interest" description="Disordered" evidence="2">
    <location>
        <begin position="331"/>
        <end position="378"/>
    </location>
</feature>
<feature type="compositionally biased region" description="Basic and acidic residues" evidence="2">
    <location>
        <begin position="356"/>
        <end position="372"/>
    </location>
</feature>
<gene>
    <name evidence="3" type="ORF">EJ04DRAFT_296397</name>
</gene>
<sequence length="643" mass="73756">MESYEAERKKATFAEKDRDYFKGQLVGCESALNHARQEIQSLRSSEIAWGAEKHELNHLRVEYPKLRGECEELKRRESNWGQHKSRMLQNFEVERQQLLSKHAEELARSRVELQRTRDNYQKELADAVSIHKQQIEAERRIADKRNQAVEREMATRVTDVERELFAVTFKLEEELGVESRRCEQVEGMQAEIQQLNKAREADKAQYAKDLRDQETVLIKEHQRLTRDLRESYESLKHDYLKMGRETTNAEAAEPAELRQKSRTVASDHEEDLAVEVRKLKQVEDSLPTKVDRLNKAHARTDATTDATTDTKTATVRAATLKRAKRLKHEFTNRQQERTETGKRDTHVQSLQTPMKDNGKETRELEEASKSPKFDPPNNQKIIYRGIADHKLAARLKRLANPIEQFSKIQWVPTKPWPVKKDQLAAYSPSNTTKLQHQIVLNSVWVTLCNKVFSSPFAIVGEEGEIIHTQWLNAFDASKTVKDPEFKTQWPKPTPESEKSRYGSAKALYDAIHQTGTLSDLDKKRIEGFEMSVAAIATDISTTIANVASIGSKEVETIRDIVDISGRIWLEMCSQPYRITLKTAPEGGTDILSSAKLTARLTLIIRPCFYRCGNGQGQDLDNDSKVLGWQEKEVVYERSKVDSS</sequence>
<dbReference type="AlphaFoldDB" id="A0A9P4QV57"/>
<feature type="coiled-coil region" evidence="1">
    <location>
        <begin position="56"/>
        <end position="152"/>
    </location>
</feature>
<evidence type="ECO:0000313" key="3">
    <source>
        <dbReference type="EMBL" id="KAF2733040.1"/>
    </source>
</evidence>
<keyword evidence="1" id="KW-0175">Coiled coil</keyword>
<protein>
    <submittedName>
        <fullName evidence="3">Uncharacterized protein</fullName>
    </submittedName>
</protein>
<dbReference type="OrthoDB" id="5430054at2759"/>
<keyword evidence="4" id="KW-1185">Reference proteome</keyword>
<name>A0A9P4QV57_9PLEO</name>
<evidence type="ECO:0000256" key="2">
    <source>
        <dbReference type="SAM" id="MobiDB-lite"/>
    </source>
</evidence>
<reference evidence="3" key="1">
    <citation type="journal article" date="2020" name="Stud. Mycol.">
        <title>101 Dothideomycetes genomes: a test case for predicting lifestyles and emergence of pathogens.</title>
        <authorList>
            <person name="Haridas S."/>
            <person name="Albert R."/>
            <person name="Binder M."/>
            <person name="Bloem J."/>
            <person name="Labutti K."/>
            <person name="Salamov A."/>
            <person name="Andreopoulos B."/>
            <person name="Baker S."/>
            <person name="Barry K."/>
            <person name="Bills G."/>
            <person name="Bluhm B."/>
            <person name="Cannon C."/>
            <person name="Castanera R."/>
            <person name="Culley D."/>
            <person name="Daum C."/>
            <person name="Ezra D."/>
            <person name="Gonzalez J."/>
            <person name="Henrissat B."/>
            <person name="Kuo A."/>
            <person name="Liang C."/>
            <person name="Lipzen A."/>
            <person name="Lutzoni F."/>
            <person name="Magnuson J."/>
            <person name="Mondo S."/>
            <person name="Nolan M."/>
            <person name="Ohm R."/>
            <person name="Pangilinan J."/>
            <person name="Park H.-J."/>
            <person name="Ramirez L."/>
            <person name="Alfaro M."/>
            <person name="Sun H."/>
            <person name="Tritt A."/>
            <person name="Yoshinaga Y."/>
            <person name="Zwiers L.-H."/>
            <person name="Turgeon B."/>
            <person name="Goodwin S."/>
            <person name="Spatafora J."/>
            <person name="Crous P."/>
            <person name="Grigoriev I."/>
        </authorList>
    </citation>
    <scope>NUCLEOTIDE SEQUENCE</scope>
    <source>
        <strain evidence="3">CBS 125425</strain>
    </source>
</reference>